<keyword evidence="2" id="KW-1185">Reference proteome</keyword>
<name>A0A9P5PFB6_9AGAR</name>
<dbReference type="EMBL" id="JADNRY010000174">
    <property type="protein sequence ID" value="KAF9062368.1"/>
    <property type="molecule type" value="Genomic_DNA"/>
</dbReference>
<organism evidence="1 2">
    <name type="scientific">Rhodocollybia butyracea</name>
    <dbReference type="NCBI Taxonomy" id="206335"/>
    <lineage>
        <taxon>Eukaryota</taxon>
        <taxon>Fungi</taxon>
        <taxon>Dikarya</taxon>
        <taxon>Basidiomycota</taxon>
        <taxon>Agaricomycotina</taxon>
        <taxon>Agaricomycetes</taxon>
        <taxon>Agaricomycetidae</taxon>
        <taxon>Agaricales</taxon>
        <taxon>Marasmiineae</taxon>
        <taxon>Omphalotaceae</taxon>
        <taxon>Rhodocollybia</taxon>
    </lineage>
</organism>
<dbReference type="OrthoDB" id="5569250at2759"/>
<accession>A0A9P5PFB6</accession>
<dbReference type="GO" id="GO:0004672">
    <property type="term" value="F:protein kinase activity"/>
    <property type="evidence" value="ECO:0007669"/>
    <property type="project" value="InterPro"/>
</dbReference>
<sequence>MYSAVSNAVYLVTYQSCRQGYLWHAKLLHHDISITNIVFHHGSNDRVYGVLNNFDHAIGTTRFPSLHQLFTQLLPL</sequence>
<dbReference type="PROSITE" id="PS00109">
    <property type="entry name" value="PROTEIN_KINASE_TYR"/>
    <property type="match status" value="1"/>
</dbReference>
<dbReference type="InterPro" id="IPR008266">
    <property type="entry name" value="Tyr_kinase_AS"/>
</dbReference>
<protein>
    <submittedName>
        <fullName evidence="1">Uncharacterized protein</fullName>
    </submittedName>
</protein>
<evidence type="ECO:0000313" key="2">
    <source>
        <dbReference type="Proteomes" id="UP000772434"/>
    </source>
</evidence>
<dbReference type="Proteomes" id="UP000772434">
    <property type="component" value="Unassembled WGS sequence"/>
</dbReference>
<reference evidence="1" key="1">
    <citation type="submission" date="2020-11" db="EMBL/GenBank/DDBJ databases">
        <authorList>
            <consortium name="DOE Joint Genome Institute"/>
            <person name="Ahrendt S."/>
            <person name="Riley R."/>
            <person name="Andreopoulos W."/>
            <person name="Labutti K."/>
            <person name="Pangilinan J."/>
            <person name="Ruiz-Duenas F.J."/>
            <person name="Barrasa J.M."/>
            <person name="Sanchez-Garcia M."/>
            <person name="Camarero S."/>
            <person name="Miyauchi S."/>
            <person name="Serrano A."/>
            <person name="Linde D."/>
            <person name="Babiker R."/>
            <person name="Drula E."/>
            <person name="Ayuso-Fernandez I."/>
            <person name="Pacheco R."/>
            <person name="Padilla G."/>
            <person name="Ferreira P."/>
            <person name="Barriuso J."/>
            <person name="Kellner H."/>
            <person name="Castanera R."/>
            <person name="Alfaro M."/>
            <person name="Ramirez L."/>
            <person name="Pisabarro A.G."/>
            <person name="Kuo A."/>
            <person name="Tritt A."/>
            <person name="Lipzen A."/>
            <person name="He G."/>
            <person name="Yan M."/>
            <person name="Ng V."/>
            <person name="Cullen D."/>
            <person name="Martin F."/>
            <person name="Rosso M.-N."/>
            <person name="Henrissat B."/>
            <person name="Hibbett D."/>
            <person name="Martinez A.T."/>
            <person name="Grigoriev I.V."/>
        </authorList>
    </citation>
    <scope>NUCLEOTIDE SEQUENCE</scope>
    <source>
        <strain evidence="1">AH 40177</strain>
    </source>
</reference>
<dbReference type="AlphaFoldDB" id="A0A9P5PFB6"/>
<evidence type="ECO:0000313" key="1">
    <source>
        <dbReference type="EMBL" id="KAF9062368.1"/>
    </source>
</evidence>
<comment type="caution">
    <text evidence="1">The sequence shown here is derived from an EMBL/GenBank/DDBJ whole genome shotgun (WGS) entry which is preliminary data.</text>
</comment>
<gene>
    <name evidence="1" type="ORF">BDP27DRAFT_293782</name>
</gene>
<proteinExistence type="predicted"/>